<dbReference type="Proteomes" id="UP001152888">
    <property type="component" value="Unassembled WGS sequence"/>
</dbReference>
<evidence type="ECO:0000256" key="6">
    <source>
        <dbReference type="ARBA" id="ARBA00023069"/>
    </source>
</evidence>
<keyword evidence="7" id="KW-0206">Cytoskeleton</keyword>
<dbReference type="GO" id="GO:0036064">
    <property type="term" value="C:ciliary basal body"/>
    <property type="evidence" value="ECO:0007669"/>
    <property type="project" value="TreeGrafter"/>
</dbReference>
<evidence type="ECO:0000256" key="2">
    <source>
        <dbReference type="ARBA" id="ARBA00010500"/>
    </source>
</evidence>
<keyword evidence="8" id="KW-0966">Cell projection</keyword>
<evidence type="ECO:0000256" key="5">
    <source>
        <dbReference type="ARBA" id="ARBA00022794"/>
    </source>
</evidence>
<dbReference type="GO" id="GO:0003356">
    <property type="term" value="P:regulation of cilium beat frequency"/>
    <property type="evidence" value="ECO:0007669"/>
    <property type="project" value="TreeGrafter"/>
</dbReference>
<proteinExistence type="inferred from homology"/>
<dbReference type="InterPro" id="IPR021897">
    <property type="entry name" value="FAP206"/>
</dbReference>
<accession>A0A9P0K256</accession>
<comment type="function">
    <text evidence="9">Essential for sperm motility and is involved in the regulation of the beating frequency of motile cilia on the epithelial cells of the respiratory tract. Required for the establishment of radial spokes in sperm flagella.</text>
</comment>
<keyword evidence="11" id="KW-1185">Reference proteome</keyword>
<protein>
    <recommendedName>
        <fullName evidence="3">Cilia- and flagella-associated protein 206</fullName>
    </recommendedName>
</protein>
<evidence type="ECO:0000256" key="7">
    <source>
        <dbReference type="ARBA" id="ARBA00023212"/>
    </source>
</evidence>
<gene>
    <name evidence="10" type="ORF">ACAOBT_LOCUS5509</name>
</gene>
<comment type="caution">
    <text evidence="10">The sequence shown here is derived from an EMBL/GenBank/DDBJ whole genome shotgun (WGS) entry which is preliminary data.</text>
</comment>
<dbReference type="Pfam" id="PF12018">
    <property type="entry name" value="FAP206"/>
    <property type="match status" value="1"/>
</dbReference>
<evidence type="ECO:0000256" key="8">
    <source>
        <dbReference type="ARBA" id="ARBA00023273"/>
    </source>
</evidence>
<dbReference type="OrthoDB" id="10251073at2759"/>
<reference evidence="10" key="1">
    <citation type="submission" date="2022-03" db="EMBL/GenBank/DDBJ databases">
        <authorList>
            <person name="Sayadi A."/>
        </authorList>
    </citation>
    <scope>NUCLEOTIDE SEQUENCE</scope>
</reference>
<dbReference type="GO" id="GO:0030030">
    <property type="term" value="P:cell projection organization"/>
    <property type="evidence" value="ECO:0007669"/>
    <property type="project" value="UniProtKB-KW"/>
</dbReference>
<evidence type="ECO:0000256" key="9">
    <source>
        <dbReference type="ARBA" id="ARBA00045321"/>
    </source>
</evidence>
<evidence type="ECO:0000313" key="11">
    <source>
        <dbReference type="Proteomes" id="UP001152888"/>
    </source>
</evidence>
<dbReference type="EMBL" id="CAKOFQ010006712">
    <property type="protein sequence ID" value="CAH1963937.1"/>
    <property type="molecule type" value="Genomic_DNA"/>
</dbReference>
<dbReference type="AlphaFoldDB" id="A0A9P0K256"/>
<evidence type="ECO:0000256" key="1">
    <source>
        <dbReference type="ARBA" id="ARBA00004430"/>
    </source>
</evidence>
<organism evidence="10 11">
    <name type="scientific">Acanthoscelides obtectus</name>
    <name type="common">Bean weevil</name>
    <name type="synonym">Bruchus obtectus</name>
    <dbReference type="NCBI Taxonomy" id="200917"/>
    <lineage>
        <taxon>Eukaryota</taxon>
        <taxon>Metazoa</taxon>
        <taxon>Ecdysozoa</taxon>
        <taxon>Arthropoda</taxon>
        <taxon>Hexapoda</taxon>
        <taxon>Insecta</taxon>
        <taxon>Pterygota</taxon>
        <taxon>Neoptera</taxon>
        <taxon>Endopterygota</taxon>
        <taxon>Coleoptera</taxon>
        <taxon>Polyphaga</taxon>
        <taxon>Cucujiformia</taxon>
        <taxon>Chrysomeloidea</taxon>
        <taxon>Chrysomelidae</taxon>
        <taxon>Bruchinae</taxon>
        <taxon>Bruchini</taxon>
        <taxon>Acanthoscelides</taxon>
    </lineage>
</organism>
<evidence type="ECO:0000256" key="4">
    <source>
        <dbReference type="ARBA" id="ARBA00022490"/>
    </source>
</evidence>
<name>A0A9P0K256_ACAOB</name>
<dbReference type="PANTHER" id="PTHR21442">
    <property type="entry name" value="CILIA- AND FLAGELLA-ASSOCIATED PROTEIN 206"/>
    <property type="match status" value="1"/>
</dbReference>
<evidence type="ECO:0000256" key="3">
    <source>
        <dbReference type="ARBA" id="ARBA00021602"/>
    </source>
</evidence>
<dbReference type="GO" id="GO:0005930">
    <property type="term" value="C:axoneme"/>
    <property type="evidence" value="ECO:0007669"/>
    <property type="project" value="UniProtKB-SubCell"/>
</dbReference>
<sequence length="673" mass="77690">MPGDTTADNIVRNIQRETLKQCMDRQKLRVLPGEKFVSYIVRLHLLNPSWGITENFMECRTNVVVLVKHLYTLLESHGLPSLVGLKMQYFYQCSQKYFDSAVLAEKKQLRFLLAPLKAEILKTDIRSTVFHPELLQKRIISYAILLVGLGNPQKVHVYNEAYYAFKSVMDQKDMFDFVQEEDLDAKEKQLKDIVYIIGGVRLFNKYSGKTVGWDIKNIIELLNSLVASLKGSLQDFVEHTTMKIQTMQMILDKIYVMEGNNKNDIKLKLTVPSEFLAKDLEKFKDTLGILCLYRRHLNELMDKVDTIFETAEKIYADLLTQVEEMFELISKKVMTAAEVIFPEFISLCSKWVDLQDALLPLTKISAISSKLNSINREVQYNKKLLDFIDGAGISDTPTDVKDVIDYDPEKLNPHVKILSLDECEHFNVNGLECQGYCPFKFVETCGGLFKGKAYLHLATFEGKTYSFSSLKAKIVFSDKPKKYVNGIILLCRDRPHFTEVLQMRSRMEKMKHVKINHEDKVTGPKFQLSEGVQCEKNYSEIVPPSTKKTCEYDVKDLQRFKIDRFGIFEKTKQKLLDMLKIDADYHWNIWEMRKEALNMATITNCQTVSQTTAQTHTKISERVQTDFPVTRVTQTTKHNYSNTPNTSSFIFGLRNPKPNNQFVVDLTLPVDKF</sequence>
<comment type="subcellular location">
    <subcellularLocation>
        <location evidence="1">Cytoplasm</location>
        <location evidence="1">Cytoskeleton</location>
        <location evidence="1">Cilium axoneme</location>
    </subcellularLocation>
</comment>
<keyword evidence="6" id="KW-0969">Cilium</keyword>
<keyword evidence="5" id="KW-0970">Cilium biogenesis/degradation</keyword>
<evidence type="ECO:0000313" key="10">
    <source>
        <dbReference type="EMBL" id="CAH1963937.1"/>
    </source>
</evidence>
<dbReference type="PANTHER" id="PTHR21442:SF0">
    <property type="entry name" value="CILIA- AND FLAGELLA-ASSOCIATED PROTEIN 206"/>
    <property type="match status" value="1"/>
</dbReference>
<comment type="similarity">
    <text evidence="2">Belongs to the CFAP206 family.</text>
</comment>
<keyword evidence="4" id="KW-0963">Cytoplasm</keyword>